<evidence type="ECO:0000313" key="3">
    <source>
        <dbReference type="Proteomes" id="UP001285244"/>
    </source>
</evidence>
<keyword evidence="3" id="KW-1185">Reference proteome</keyword>
<dbReference type="Proteomes" id="UP001285244">
    <property type="component" value="Unassembled WGS sequence"/>
</dbReference>
<reference evidence="2 3" key="1">
    <citation type="submission" date="2022-03" db="EMBL/GenBank/DDBJ databases">
        <title>Novel taxa within the pig intestine.</title>
        <authorList>
            <person name="Wylensek D."/>
            <person name="Bishof K."/>
            <person name="Afrizal A."/>
            <person name="Clavel T."/>
        </authorList>
    </citation>
    <scope>NUCLEOTIDE SEQUENCE [LARGE SCALE GENOMIC DNA]</scope>
    <source>
        <strain evidence="2 3">Cla-KB-P134</strain>
    </source>
</reference>
<sequence>MMAEEKKNVVDELEEKSLEELDSFREEDNKENEQVVDEGKKQIKDVFDDLRQVLKENSDPEKIKENLTNAKDNVLNIIDTTRQKAVDVSNSDNFKQTIDASKDLIEGATGLIVDGFKSTTEILMSNDKIADLVDKADKRLDIVRESEGLKKGVDAAEELTDKFNKAVFGGIQKFFDKKDEGSE</sequence>
<feature type="region of interest" description="Disordered" evidence="1">
    <location>
        <begin position="1"/>
        <end position="38"/>
    </location>
</feature>
<comment type="caution">
    <text evidence="2">The sequence shown here is derived from an EMBL/GenBank/DDBJ whole genome shotgun (WGS) entry which is preliminary data.</text>
</comment>
<dbReference type="EMBL" id="JALBUS010000003">
    <property type="protein sequence ID" value="MDX8416809.1"/>
    <property type="molecule type" value="Genomic_DNA"/>
</dbReference>
<proteinExistence type="predicted"/>
<dbReference type="RefSeq" id="WP_320325127.1">
    <property type="nucleotide sequence ID" value="NZ_JALBUS010000003.1"/>
</dbReference>
<gene>
    <name evidence="2" type="ORF">MOZ64_02970</name>
</gene>
<evidence type="ECO:0000256" key="1">
    <source>
        <dbReference type="SAM" id="MobiDB-lite"/>
    </source>
</evidence>
<protein>
    <submittedName>
        <fullName evidence="2">Uncharacterized protein</fullName>
    </submittedName>
</protein>
<evidence type="ECO:0000313" key="2">
    <source>
        <dbReference type="EMBL" id="MDX8416809.1"/>
    </source>
</evidence>
<organism evidence="2 3">
    <name type="scientific">Absicoccus intestinalis</name>
    <dbReference type="NCBI Taxonomy" id="2926319"/>
    <lineage>
        <taxon>Bacteria</taxon>
        <taxon>Bacillati</taxon>
        <taxon>Bacillota</taxon>
        <taxon>Erysipelotrichia</taxon>
        <taxon>Erysipelotrichales</taxon>
        <taxon>Erysipelotrichaceae</taxon>
        <taxon>Absicoccus</taxon>
    </lineage>
</organism>
<accession>A0ABU4WJT3</accession>
<name>A0ABU4WJT3_9FIRM</name>